<dbReference type="PANTHER" id="PTHR35008">
    <property type="entry name" value="BLL4482 PROTEIN-RELATED"/>
    <property type="match status" value="1"/>
</dbReference>
<feature type="transmembrane region" description="Helical" evidence="6">
    <location>
        <begin position="27"/>
        <end position="46"/>
    </location>
</feature>
<dbReference type="SUPFAM" id="SSF46626">
    <property type="entry name" value="Cytochrome c"/>
    <property type="match status" value="1"/>
</dbReference>
<evidence type="ECO:0000259" key="7">
    <source>
        <dbReference type="PROSITE" id="PS51007"/>
    </source>
</evidence>
<dbReference type="InterPro" id="IPR009056">
    <property type="entry name" value="Cyt_c-like_dom"/>
</dbReference>
<dbReference type="PROSITE" id="PS51007">
    <property type="entry name" value="CYTC"/>
    <property type="match status" value="1"/>
</dbReference>
<dbReference type="PANTHER" id="PTHR35008:SF4">
    <property type="entry name" value="BLL4482 PROTEIN"/>
    <property type="match status" value="1"/>
</dbReference>
<dbReference type="Gene3D" id="1.10.760.10">
    <property type="entry name" value="Cytochrome c-like domain"/>
    <property type="match status" value="1"/>
</dbReference>
<evidence type="ECO:0000313" key="8">
    <source>
        <dbReference type="EMBL" id="EDT42588.1"/>
    </source>
</evidence>
<keyword evidence="3 4" id="KW-0408">Iron</keyword>
<dbReference type="AlphaFoldDB" id="B1T1F5"/>
<evidence type="ECO:0000256" key="4">
    <source>
        <dbReference type="PROSITE-ProRule" id="PRU00433"/>
    </source>
</evidence>
<keyword evidence="1 4" id="KW-0349">Heme</keyword>
<evidence type="ECO:0000313" key="9">
    <source>
        <dbReference type="Proteomes" id="UP000004814"/>
    </source>
</evidence>
<feature type="domain" description="Cytochrome c" evidence="7">
    <location>
        <begin position="70"/>
        <end position="159"/>
    </location>
</feature>
<dbReference type="Proteomes" id="UP000004814">
    <property type="component" value="Unassembled WGS sequence"/>
</dbReference>
<keyword evidence="6" id="KW-0472">Membrane</keyword>
<evidence type="ECO:0000256" key="1">
    <source>
        <dbReference type="ARBA" id="ARBA00022617"/>
    </source>
</evidence>
<feature type="compositionally biased region" description="Basic and acidic residues" evidence="5">
    <location>
        <begin position="10"/>
        <end position="21"/>
    </location>
</feature>
<organism evidence="8 9">
    <name type="scientific">Burkholderia ambifaria MEX-5</name>
    <dbReference type="NCBI Taxonomy" id="396597"/>
    <lineage>
        <taxon>Bacteria</taxon>
        <taxon>Pseudomonadati</taxon>
        <taxon>Pseudomonadota</taxon>
        <taxon>Betaproteobacteria</taxon>
        <taxon>Burkholderiales</taxon>
        <taxon>Burkholderiaceae</taxon>
        <taxon>Burkholderia</taxon>
        <taxon>Burkholderia cepacia complex</taxon>
    </lineage>
</organism>
<evidence type="ECO:0000256" key="6">
    <source>
        <dbReference type="SAM" id="Phobius"/>
    </source>
</evidence>
<dbReference type="GO" id="GO:0046872">
    <property type="term" value="F:metal ion binding"/>
    <property type="evidence" value="ECO:0007669"/>
    <property type="project" value="UniProtKB-KW"/>
</dbReference>
<keyword evidence="6" id="KW-0812">Transmembrane</keyword>
<name>B1T1F5_9BURK</name>
<dbReference type="EMBL" id="ABLK01000034">
    <property type="protein sequence ID" value="EDT42588.1"/>
    <property type="molecule type" value="Genomic_DNA"/>
</dbReference>
<keyword evidence="2 4" id="KW-0479">Metal-binding</keyword>
<dbReference type="InterPro" id="IPR051459">
    <property type="entry name" value="Cytochrome_c-type_DH"/>
</dbReference>
<evidence type="ECO:0000256" key="5">
    <source>
        <dbReference type="SAM" id="MobiDB-lite"/>
    </source>
</evidence>
<feature type="region of interest" description="Disordered" evidence="5">
    <location>
        <begin position="1"/>
        <end position="21"/>
    </location>
</feature>
<sequence>MTNLGQFDPMRARENAEPDERANPVPWLLGLVAASLTVWGVSYFLLAADPAAGGASAAVDKTAEQSAATSAAPDGAQIFSSRCASCHQASGQGLPGVFPPLAGSEWVNGEPKTLARILLLGVNGSLSVKGATFNGTMPAFGSMSNEEIAAVGTHVRASFGNKSATLTADNVKAERGNLGSRTTPWAGGDELKAQK</sequence>
<dbReference type="GO" id="GO:0020037">
    <property type="term" value="F:heme binding"/>
    <property type="evidence" value="ECO:0007669"/>
    <property type="project" value="InterPro"/>
</dbReference>
<dbReference type="PATRIC" id="fig|396597.7.peg.6633"/>
<feature type="region of interest" description="Disordered" evidence="5">
    <location>
        <begin position="174"/>
        <end position="195"/>
    </location>
</feature>
<dbReference type="GO" id="GO:0009055">
    <property type="term" value="F:electron transfer activity"/>
    <property type="evidence" value="ECO:0007669"/>
    <property type="project" value="InterPro"/>
</dbReference>
<protein>
    <submittedName>
        <fullName evidence="8">Cytochrome c class I</fullName>
    </submittedName>
</protein>
<dbReference type="Pfam" id="PF13442">
    <property type="entry name" value="Cytochrome_CBB3"/>
    <property type="match status" value="1"/>
</dbReference>
<reference evidence="8 9" key="1">
    <citation type="submission" date="2008-03" db="EMBL/GenBank/DDBJ databases">
        <title>Sequencing of the draft genome and assembly of Burkholderia ambifaria MEX-5.</title>
        <authorList>
            <consortium name="US DOE Joint Genome Institute (JGI-PGF)"/>
            <person name="Copeland A."/>
            <person name="Lucas S."/>
            <person name="Lapidus A."/>
            <person name="Glavina del Rio T."/>
            <person name="Dalin E."/>
            <person name="Tice H."/>
            <person name="Bruce D."/>
            <person name="Goodwin L."/>
            <person name="Pitluck S."/>
            <person name="Larimer F."/>
            <person name="Land M.L."/>
            <person name="Hauser L."/>
            <person name="Tiedje J."/>
            <person name="Richardson P."/>
        </authorList>
    </citation>
    <scope>NUCLEOTIDE SEQUENCE [LARGE SCALE GENOMIC DNA]</scope>
    <source>
        <strain evidence="8 9">MEX-5</strain>
    </source>
</reference>
<evidence type="ECO:0000256" key="2">
    <source>
        <dbReference type="ARBA" id="ARBA00022723"/>
    </source>
</evidence>
<comment type="caution">
    <text evidence="8">The sequence shown here is derived from an EMBL/GenBank/DDBJ whole genome shotgun (WGS) entry which is preliminary data.</text>
</comment>
<proteinExistence type="predicted"/>
<keyword evidence="6" id="KW-1133">Transmembrane helix</keyword>
<gene>
    <name evidence="8" type="ORF">BamMEX5DRAFT_1621</name>
</gene>
<evidence type="ECO:0000256" key="3">
    <source>
        <dbReference type="ARBA" id="ARBA00023004"/>
    </source>
</evidence>
<accession>B1T1F5</accession>
<dbReference type="InterPro" id="IPR036909">
    <property type="entry name" value="Cyt_c-like_dom_sf"/>
</dbReference>
<dbReference type="RefSeq" id="WP_006757602.1">
    <property type="nucleotide sequence ID" value="NZ_ABLK01000034.1"/>
</dbReference>